<organism evidence="24 25">
    <name type="scientific">Pholiota conissans</name>
    <dbReference type="NCBI Taxonomy" id="109636"/>
    <lineage>
        <taxon>Eukaryota</taxon>
        <taxon>Fungi</taxon>
        <taxon>Dikarya</taxon>
        <taxon>Basidiomycota</taxon>
        <taxon>Agaricomycotina</taxon>
        <taxon>Agaricomycetes</taxon>
        <taxon>Agaricomycetidae</taxon>
        <taxon>Agaricales</taxon>
        <taxon>Agaricineae</taxon>
        <taxon>Strophariaceae</taxon>
        <taxon>Pholiota</taxon>
    </lineage>
</organism>
<comment type="cofactor">
    <cofactor evidence="1 19">
        <name>FAD</name>
        <dbReference type="ChEBI" id="CHEBI:57692"/>
    </cofactor>
</comment>
<evidence type="ECO:0000256" key="4">
    <source>
        <dbReference type="ARBA" id="ARBA00011245"/>
    </source>
</evidence>
<evidence type="ECO:0000256" key="18">
    <source>
        <dbReference type="PIRSR" id="PIRSR000137-1"/>
    </source>
</evidence>
<keyword evidence="9 19" id="KW-0274">FAD</keyword>
<evidence type="ECO:0000256" key="14">
    <source>
        <dbReference type="ARBA" id="ARBA00034010"/>
    </source>
</evidence>
<keyword evidence="7 20" id="KW-0285">Flavoprotein</keyword>
<comment type="catalytic activity">
    <reaction evidence="17">
        <text>a pyranoside + acceptor = a pyranosid-3,4-diulose + reduced acceptor.</text>
        <dbReference type="EC" id="1.1.99.29"/>
    </reaction>
</comment>
<dbReference type="PANTHER" id="PTHR11552:SF201">
    <property type="entry name" value="GLUCOSE-METHANOL-CHOLINE OXIDOREDUCTASE N-TERMINAL DOMAIN-CONTAINING PROTEIN"/>
    <property type="match status" value="1"/>
</dbReference>
<dbReference type="PROSITE" id="PS00624">
    <property type="entry name" value="GMC_OXRED_2"/>
    <property type="match status" value="1"/>
</dbReference>
<evidence type="ECO:0000256" key="6">
    <source>
        <dbReference type="ARBA" id="ARBA00022525"/>
    </source>
</evidence>
<evidence type="ECO:0000256" key="12">
    <source>
        <dbReference type="ARBA" id="ARBA00024699"/>
    </source>
</evidence>
<evidence type="ECO:0000256" key="3">
    <source>
        <dbReference type="ARBA" id="ARBA00010790"/>
    </source>
</evidence>
<comment type="catalytic activity">
    <reaction evidence="15">
        <text>pyranose + acceptor = pyranos-3-ulose + reduced acceptor.</text>
        <dbReference type="EC" id="1.1.99.29"/>
    </reaction>
</comment>
<evidence type="ECO:0000256" key="20">
    <source>
        <dbReference type="RuleBase" id="RU003968"/>
    </source>
</evidence>
<comment type="subunit">
    <text evidence="4">Monomer.</text>
</comment>
<dbReference type="SUPFAM" id="SSF54373">
    <property type="entry name" value="FAD-linked reductases, C-terminal domain"/>
    <property type="match status" value="1"/>
</dbReference>
<keyword evidence="11" id="KW-0325">Glycoprotein</keyword>
<comment type="function">
    <text evidence="12">Catalyzes the single-oxidation or sequential double oxidation reaction of carbohydrates primarily at carbon-2 and/or carbon-3 with the concomitant reduction of the flavin. The enzyme exhibits a broad sugar substrate specificity, oxidizing different aldopyranoses to the corresponding C-1, C-2, C-3 or C-1,2, C-2,3 and C-3,4 (di)dehydro sugars with substrate-specific regioselectivity. Accepts only a narrow range of electron acceptors such as substituted benzoquinones and complexed metal ions and reacts extremely slowly with O(2) as acceptor. May play a role in the natural recycling of plant matter by oxidizing all major monosaccharides in lignocellulose and by reducing quinone compounds or reactive radical species generated during lignin depolymerization.</text>
</comment>
<evidence type="ECO:0000259" key="23">
    <source>
        <dbReference type="PROSITE" id="PS00624"/>
    </source>
</evidence>
<dbReference type="OrthoDB" id="269227at2759"/>
<reference evidence="24" key="1">
    <citation type="submission" date="2020-11" db="EMBL/GenBank/DDBJ databases">
        <authorList>
            <consortium name="DOE Joint Genome Institute"/>
            <person name="Ahrendt S."/>
            <person name="Riley R."/>
            <person name="Andreopoulos W."/>
            <person name="Labutti K."/>
            <person name="Pangilinan J."/>
            <person name="Ruiz-Duenas F.J."/>
            <person name="Barrasa J.M."/>
            <person name="Sanchez-Garcia M."/>
            <person name="Camarero S."/>
            <person name="Miyauchi S."/>
            <person name="Serrano A."/>
            <person name="Linde D."/>
            <person name="Babiker R."/>
            <person name="Drula E."/>
            <person name="Ayuso-Fernandez I."/>
            <person name="Pacheco R."/>
            <person name="Padilla G."/>
            <person name="Ferreira P."/>
            <person name="Barriuso J."/>
            <person name="Kellner H."/>
            <person name="Castanera R."/>
            <person name="Alfaro M."/>
            <person name="Ramirez L."/>
            <person name="Pisabarro A.G."/>
            <person name="Kuo A."/>
            <person name="Tritt A."/>
            <person name="Lipzen A."/>
            <person name="He G."/>
            <person name="Yan M."/>
            <person name="Ng V."/>
            <person name="Cullen D."/>
            <person name="Martin F."/>
            <person name="Rosso M.-N."/>
            <person name="Henrissat B."/>
            <person name="Hibbett D."/>
            <person name="Martinez A.T."/>
            <person name="Grigoriev I.V."/>
        </authorList>
    </citation>
    <scope>NUCLEOTIDE SEQUENCE</scope>
    <source>
        <strain evidence="24">CIRM-BRFM 674</strain>
    </source>
</reference>
<feature type="signal peptide" evidence="21">
    <location>
        <begin position="1"/>
        <end position="21"/>
    </location>
</feature>
<dbReference type="GO" id="GO:0033718">
    <property type="term" value="F:pyranose dehydrogenase (acceptor) activity"/>
    <property type="evidence" value="ECO:0007669"/>
    <property type="project" value="UniProtKB-EC"/>
</dbReference>
<evidence type="ECO:0000256" key="10">
    <source>
        <dbReference type="ARBA" id="ARBA00023002"/>
    </source>
</evidence>
<comment type="similarity">
    <text evidence="3 20">Belongs to the GMC oxidoreductase family.</text>
</comment>
<dbReference type="Gene3D" id="3.50.50.60">
    <property type="entry name" value="FAD/NAD(P)-binding domain"/>
    <property type="match status" value="1"/>
</dbReference>
<dbReference type="Proteomes" id="UP000807469">
    <property type="component" value="Unassembled WGS sequence"/>
</dbReference>
<evidence type="ECO:0000256" key="13">
    <source>
        <dbReference type="ARBA" id="ARBA00033986"/>
    </source>
</evidence>
<comment type="catalytic activity">
    <reaction evidence="16">
        <text>a pyranoside + acceptor = a pyranosid-3-ulose + reduced acceptor.</text>
        <dbReference type="EC" id="1.1.99.29"/>
    </reaction>
</comment>
<dbReference type="AlphaFoldDB" id="A0A9P6CW51"/>
<feature type="binding site" evidence="19">
    <location>
        <begin position="526"/>
        <end position="527"/>
    </location>
    <ligand>
        <name>FAD</name>
        <dbReference type="ChEBI" id="CHEBI:57692"/>
    </ligand>
</feature>
<evidence type="ECO:0000256" key="7">
    <source>
        <dbReference type="ARBA" id="ARBA00022630"/>
    </source>
</evidence>
<proteinExistence type="inferred from homology"/>
<dbReference type="SUPFAM" id="SSF51905">
    <property type="entry name" value="FAD/NAD(P)-binding domain"/>
    <property type="match status" value="1"/>
</dbReference>
<keyword evidence="8 21" id="KW-0732">Signal</keyword>
<evidence type="ECO:0000256" key="11">
    <source>
        <dbReference type="ARBA" id="ARBA00023180"/>
    </source>
</evidence>
<sequence>MSPINYISHLLLLLLASVCSAKVFNSVGQLPTTEFDFVIVGGGTAGSVLASRLTEVSNFTVLLIEAGPSNANILDSEVPFFWQNLQGSRYDWNFTSVAQPALNNRTLAYARGRVLGGSSSINAMFYTRGSRDDYDRWAKVTGDKGWSWDSLFPYFLKHERLTQPADHHSIVGEYDPAVHGFNGMTFTSLPGFVQEIDPRVIQASSGLGGPFQFNIDQNSGTPLGLTYFQGTIGNGTRSSAATSYLGANVVKRPNLFIVLDTFVTRILPVTQGNSTKPVFNSVEVLVGGNTTVLHAKKELILSAGSIGTPHILLHSGIGDSDELKQLNITPTLNLPSVGKNLTDHGLIDVSWVANTTSIVDLINTNATVRAHFLEQWKETGTGPLGNGFGNNIIWMRLPENSTAISEFGDPSAGVNSPQYEIVIAALGTSSTGDHLVGVGNAIVSTASRGTLSIPSNNPTDAPLIDSRLLSSEIEMVFARESIRSARQFMAAQAWNGYILNELPATANATTDDELDAYIRETVISAWHPVGTAAMSATDAGYGVVDPDLLVKGTTGLRIVDASIMPFVIAGHTQTPVYVIAERAADMIKDTWVF</sequence>
<dbReference type="PIRSF" id="PIRSF000137">
    <property type="entry name" value="Alcohol_oxidase"/>
    <property type="match status" value="1"/>
</dbReference>
<dbReference type="InterPro" id="IPR036188">
    <property type="entry name" value="FAD/NAD-bd_sf"/>
</dbReference>
<evidence type="ECO:0000313" key="24">
    <source>
        <dbReference type="EMBL" id="KAF9475360.1"/>
    </source>
</evidence>
<evidence type="ECO:0000256" key="17">
    <source>
        <dbReference type="ARBA" id="ARBA00034059"/>
    </source>
</evidence>
<evidence type="ECO:0000259" key="22">
    <source>
        <dbReference type="PROSITE" id="PS00623"/>
    </source>
</evidence>
<accession>A0A9P6CW51</accession>
<feature type="chain" id="PRO_5040158994" description="pyranose dehydrogenase (acceptor)" evidence="21">
    <location>
        <begin position="22"/>
        <end position="593"/>
    </location>
</feature>
<dbReference type="GO" id="GO:0050660">
    <property type="term" value="F:flavin adenine dinucleotide binding"/>
    <property type="evidence" value="ECO:0007669"/>
    <property type="project" value="InterPro"/>
</dbReference>
<evidence type="ECO:0000256" key="9">
    <source>
        <dbReference type="ARBA" id="ARBA00022827"/>
    </source>
</evidence>
<feature type="binding site" evidence="19">
    <location>
        <position position="114"/>
    </location>
    <ligand>
        <name>FAD</name>
        <dbReference type="ChEBI" id="CHEBI:57692"/>
    </ligand>
</feature>
<dbReference type="PROSITE" id="PS00623">
    <property type="entry name" value="GMC_OXRED_1"/>
    <property type="match status" value="1"/>
</dbReference>
<evidence type="ECO:0000256" key="1">
    <source>
        <dbReference type="ARBA" id="ARBA00001974"/>
    </source>
</evidence>
<feature type="binding site" evidence="19">
    <location>
        <position position="263"/>
    </location>
    <ligand>
        <name>FAD</name>
        <dbReference type="ChEBI" id="CHEBI:57692"/>
    </ligand>
</feature>
<evidence type="ECO:0000256" key="15">
    <source>
        <dbReference type="ARBA" id="ARBA00034029"/>
    </source>
</evidence>
<dbReference type="Pfam" id="PF00732">
    <property type="entry name" value="GMC_oxred_N"/>
    <property type="match status" value="1"/>
</dbReference>
<dbReference type="Pfam" id="PF05199">
    <property type="entry name" value="GMC_oxred_C"/>
    <property type="match status" value="1"/>
</dbReference>
<dbReference type="EC" id="1.1.99.29" evidence="5"/>
<feature type="domain" description="Glucose-methanol-choline oxidoreductase N-terminal" evidence="22">
    <location>
        <begin position="112"/>
        <end position="135"/>
    </location>
</feature>
<keyword evidence="10" id="KW-0560">Oxidoreductase</keyword>
<dbReference type="PANTHER" id="PTHR11552">
    <property type="entry name" value="GLUCOSE-METHANOL-CHOLINE GMC OXIDOREDUCTASE"/>
    <property type="match status" value="1"/>
</dbReference>
<evidence type="ECO:0000256" key="2">
    <source>
        <dbReference type="ARBA" id="ARBA00004613"/>
    </source>
</evidence>
<feature type="active site" description="Proton donor" evidence="18">
    <location>
        <position position="527"/>
    </location>
</feature>
<keyword evidence="25" id="KW-1185">Reference proteome</keyword>
<dbReference type="InterPro" id="IPR012132">
    <property type="entry name" value="GMC_OxRdtase"/>
</dbReference>
<dbReference type="Gene3D" id="3.30.560.10">
    <property type="entry name" value="Glucose Oxidase, domain 3"/>
    <property type="match status" value="1"/>
</dbReference>
<evidence type="ECO:0000256" key="16">
    <source>
        <dbReference type="ARBA" id="ARBA00034050"/>
    </source>
</evidence>
<evidence type="ECO:0000256" key="21">
    <source>
        <dbReference type="SAM" id="SignalP"/>
    </source>
</evidence>
<evidence type="ECO:0000256" key="19">
    <source>
        <dbReference type="PIRSR" id="PIRSR000137-2"/>
    </source>
</evidence>
<dbReference type="EMBL" id="MU155336">
    <property type="protein sequence ID" value="KAF9475360.1"/>
    <property type="molecule type" value="Genomic_DNA"/>
</dbReference>
<feature type="domain" description="Glucose-methanol-choline oxidoreductase N-terminal" evidence="23">
    <location>
        <begin position="304"/>
        <end position="318"/>
    </location>
</feature>
<protein>
    <recommendedName>
        <fullName evidence="5">pyranose dehydrogenase (acceptor)</fullName>
        <ecNumber evidence="5">1.1.99.29</ecNumber>
    </recommendedName>
</protein>
<comment type="catalytic activity">
    <reaction evidence="14">
        <text>pyranose + acceptor = pyranos-2,3-diulose + reduced acceptor.</text>
        <dbReference type="EC" id="1.1.99.29"/>
    </reaction>
</comment>
<comment type="catalytic activity">
    <reaction evidence="13">
        <text>pyranose + acceptor = pyranos-2-ulose + reduced acceptor.</text>
        <dbReference type="EC" id="1.1.99.29"/>
    </reaction>
</comment>
<name>A0A9P6CW51_9AGAR</name>
<keyword evidence="6" id="KW-0964">Secreted</keyword>
<evidence type="ECO:0000256" key="5">
    <source>
        <dbReference type="ARBA" id="ARBA00013177"/>
    </source>
</evidence>
<evidence type="ECO:0000313" key="25">
    <source>
        <dbReference type="Proteomes" id="UP000807469"/>
    </source>
</evidence>
<dbReference type="InterPro" id="IPR000172">
    <property type="entry name" value="GMC_OxRdtase_N"/>
</dbReference>
<evidence type="ECO:0000256" key="8">
    <source>
        <dbReference type="ARBA" id="ARBA00022729"/>
    </source>
</evidence>
<feature type="active site" description="Proton acceptor" evidence="18">
    <location>
        <position position="571"/>
    </location>
</feature>
<gene>
    <name evidence="24" type="ORF">BDN70DRAFT_924060</name>
</gene>
<dbReference type="InterPro" id="IPR007867">
    <property type="entry name" value="GMC_OxRtase_C"/>
</dbReference>
<dbReference type="GO" id="GO:0005576">
    <property type="term" value="C:extracellular region"/>
    <property type="evidence" value="ECO:0007669"/>
    <property type="project" value="UniProtKB-SubCell"/>
</dbReference>
<comment type="caution">
    <text evidence="24">The sequence shown here is derived from an EMBL/GenBank/DDBJ whole genome shotgun (WGS) entry which is preliminary data.</text>
</comment>
<comment type="subcellular location">
    <subcellularLocation>
        <location evidence="2">Secreted</location>
    </subcellularLocation>
</comment>